<dbReference type="RefSeq" id="WP_202828121.1">
    <property type="nucleotide sequence ID" value="NZ_JAEUXJ010000014.1"/>
</dbReference>
<feature type="transmembrane region" description="Helical" evidence="1">
    <location>
        <begin position="89"/>
        <end position="108"/>
    </location>
</feature>
<accession>A0ABS1V9M4</accession>
<gene>
    <name evidence="2" type="ORF">JMJ55_23865</name>
</gene>
<comment type="caution">
    <text evidence="2">The sequence shown here is derived from an EMBL/GenBank/DDBJ whole genome shotgun (WGS) entry which is preliminary data.</text>
</comment>
<name>A0ABS1V9M4_9PROT</name>
<keyword evidence="1" id="KW-1133">Transmembrane helix</keyword>
<reference evidence="2 3" key="1">
    <citation type="submission" date="2021-01" db="EMBL/GenBank/DDBJ databases">
        <title>Belnapia mucosa sp. nov. and Belnapia arida sp. nov., isolated from the Tabernas Desert (Almeria, Spain).</title>
        <authorList>
            <person name="Molina-Menor E."/>
            <person name="Vidal-Verdu A."/>
            <person name="Calonge A."/>
            <person name="Satari L."/>
            <person name="Pereto Magraner J."/>
            <person name="Porcar Miralles M."/>
        </authorList>
    </citation>
    <scope>NUCLEOTIDE SEQUENCE [LARGE SCALE GENOMIC DNA]</scope>
    <source>
        <strain evidence="2 3">T6</strain>
    </source>
</reference>
<protein>
    <submittedName>
        <fullName evidence="2">DUF3325 domain-containing protein</fullName>
    </submittedName>
</protein>
<sequence length="109" mass="11416">MAPLAFGLAYAGFLALALAMDRHHRDLLGGVPSRMGRLLFRGGGWMLLGLSIAPCCALWGPSFGAIAWCGLLTLAAFTLVSLTTYAPRAALLAAALLPALGLATWFRLS</sequence>
<dbReference type="InterPro" id="IPR021762">
    <property type="entry name" value="DUF3325"/>
</dbReference>
<dbReference type="Pfam" id="PF11804">
    <property type="entry name" value="DUF3325"/>
    <property type="match status" value="1"/>
</dbReference>
<organism evidence="2 3">
    <name type="scientific">Belnapia mucosa</name>
    <dbReference type="NCBI Taxonomy" id="2804532"/>
    <lineage>
        <taxon>Bacteria</taxon>
        <taxon>Pseudomonadati</taxon>
        <taxon>Pseudomonadota</taxon>
        <taxon>Alphaproteobacteria</taxon>
        <taxon>Acetobacterales</taxon>
        <taxon>Roseomonadaceae</taxon>
        <taxon>Belnapia</taxon>
    </lineage>
</organism>
<proteinExistence type="predicted"/>
<evidence type="ECO:0000313" key="2">
    <source>
        <dbReference type="EMBL" id="MBL6458380.1"/>
    </source>
</evidence>
<dbReference type="EMBL" id="JAEUXJ010000014">
    <property type="protein sequence ID" value="MBL6458380.1"/>
    <property type="molecule type" value="Genomic_DNA"/>
</dbReference>
<keyword evidence="3" id="KW-1185">Reference proteome</keyword>
<keyword evidence="1" id="KW-0472">Membrane</keyword>
<evidence type="ECO:0000313" key="3">
    <source>
        <dbReference type="Proteomes" id="UP000606490"/>
    </source>
</evidence>
<keyword evidence="1" id="KW-0812">Transmembrane</keyword>
<feature type="transmembrane region" description="Helical" evidence="1">
    <location>
        <begin position="65"/>
        <end position="83"/>
    </location>
</feature>
<feature type="transmembrane region" description="Helical" evidence="1">
    <location>
        <begin position="43"/>
        <end position="60"/>
    </location>
</feature>
<dbReference type="Proteomes" id="UP000606490">
    <property type="component" value="Unassembled WGS sequence"/>
</dbReference>
<evidence type="ECO:0000256" key="1">
    <source>
        <dbReference type="SAM" id="Phobius"/>
    </source>
</evidence>